<accession>A0AAN9J2Q7</accession>
<dbReference type="AlphaFoldDB" id="A0AAN9J2Q7"/>
<evidence type="ECO:0000313" key="3">
    <source>
        <dbReference type="Proteomes" id="UP001372338"/>
    </source>
</evidence>
<evidence type="ECO:0000256" key="1">
    <source>
        <dbReference type="SAM" id="MobiDB-lite"/>
    </source>
</evidence>
<dbReference type="PANTHER" id="PTHR35495:SF2">
    <property type="match status" value="1"/>
</dbReference>
<sequence>MKSVSVKSSTPSPKKYLKPGALTKLRNSRITATFHRYAARNNVSSLSQLLLTPNSLSSSSTEGEQLSPNQDNGVPCFAQRVNFHRPQCLTRKKLFAVTPVFTEADTHHF</sequence>
<name>A0AAN9J2Q7_CROPI</name>
<organism evidence="2 3">
    <name type="scientific">Crotalaria pallida</name>
    <name type="common">Smooth rattlebox</name>
    <name type="synonym">Crotalaria striata</name>
    <dbReference type="NCBI Taxonomy" id="3830"/>
    <lineage>
        <taxon>Eukaryota</taxon>
        <taxon>Viridiplantae</taxon>
        <taxon>Streptophyta</taxon>
        <taxon>Embryophyta</taxon>
        <taxon>Tracheophyta</taxon>
        <taxon>Spermatophyta</taxon>
        <taxon>Magnoliopsida</taxon>
        <taxon>eudicotyledons</taxon>
        <taxon>Gunneridae</taxon>
        <taxon>Pentapetalae</taxon>
        <taxon>rosids</taxon>
        <taxon>fabids</taxon>
        <taxon>Fabales</taxon>
        <taxon>Fabaceae</taxon>
        <taxon>Papilionoideae</taxon>
        <taxon>50 kb inversion clade</taxon>
        <taxon>genistoids sensu lato</taxon>
        <taxon>core genistoids</taxon>
        <taxon>Crotalarieae</taxon>
        <taxon>Crotalaria</taxon>
    </lineage>
</organism>
<comment type="caution">
    <text evidence="2">The sequence shown here is derived from an EMBL/GenBank/DDBJ whole genome shotgun (WGS) entry which is preliminary data.</text>
</comment>
<gene>
    <name evidence="2" type="ORF">RIF29_04702</name>
</gene>
<reference evidence="2 3" key="1">
    <citation type="submission" date="2024-01" db="EMBL/GenBank/DDBJ databases">
        <title>The genomes of 5 underutilized Papilionoideae crops provide insights into root nodulation and disease resistanc.</title>
        <authorList>
            <person name="Yuan L."/>
        </authorList>
    </citation>
    <scope>NUCLEOTIDE SEQUENCE [LARGE SCALE GENOMIC DNA]</scope>
    <source>
        <strain evidence="2">ZHUSHIDOU_FW_LH</strain>
        <tissue evidence="2">Leaf</tissue>
    </source>
</reference>
<feature type="compositionally biased region" description="Low complexity" evidence="1">
    <location>
        <begin position="1"/>
        <end position="14"/>
    </location>
</feature>
<evidence type="ECO:0000313" key="2">
    <source>
        <dbReference type="EMBL" id="KAK7290353.1"/>
    </source>
</evidence>
<keyword evidence="3" id="KW-1185">Reference proteome</keyword>
<dbReference type="Proteomes" id="UP001372338">
    <property type="component" value="Unassembled WGS sequence"/>
</dbReference>
<feature type="region of interest" description="Disordered" evidence="1">
    <location>
        <begin position="1"/>
        <end position="21"/>
    </location>
</feature>
<dbReference type="PANTHER" id="PTHR35495">
    <property type="entry name" value="OS06G0679600 PROTEIN"/>
    <property type="match status" value="1"/>
</dbReference>
<dbReference type="EMBL" id="JAYWIO010000001">
    <property type="protein sequence ID" value="KAK7290353.1"/>
    <property type="molecule type" value="Genomic_DNA"/>
</dbReference>
<protein>
    <submittedName>
        <fullName evidence="2">Uncharacterized protein</fullName>
    </submittedName>
</protein>
<proteinExistence type="predicted"/>